<organism evidence="1 2">
    <name type="scientific">Neocallimastix californiae</name>
    <dbReference type="NCBI Taxonomy" id="1754190"/>
    <lineage>
        <taxon>Eukaryota</taxon>
        <taxon>Fungi</taxon>
        <taxon>Fungi incertae sedis</taxon>
        <taxon>Chytridiomycota</taxon>
        <taxon>Chytridiomycota incertae sedis</taxon>
        <taxon>Neocallimastigomycetes</taxon>
        <taxon>Neocallimastigales</taxon>
        <taxon>Neocallimastigaceae</taxon>
        <taxon>Neocallimastix</taxon>
    </lineage>
</organism>
<evidence type="ECO:0008006" key="3">
    <source>
        <dbReference type="Google" id="ProtNLM"/>
    </source>
</evidence>
<reference evidence="1 2" key="1">
    <citation type="submission" date="2016-08" db="EMBL/GenBank/DDBJ databases">
        <title>A Parts List for Fungal Cellulosomes Revealed by Comparative Genomics.</title>
        <authorList>
            <consortium name="DOE Joint Genome Institute"/>
            <person name="Haitjema C.H."/>
            <person name="Gilmore S.P."/>
            <person name="Henske J.K."/>
            <person name="Solomon K.V."/>
            <person name="De Groot R."/>
            <person name="Kuo A."/>
            <person name="Mondo S.J."/>
            <person name="Salamov A.A."/>
            <person name="Labutti K."/>
            <person name="Zhao Z."/>
            <person name="Chiniquy J."/>
            <person name="Barry K."/>
            <person name="Brewer H.M."/>
            <person name="Purvine S.O."/>
            <person name="Wright A.T."/>
            <person name="Boxma B."/>
            <person name="Van Alen T."/>
            <person name="Hackstein J.H."/>
            <person name="Baker S.E."/>
            <person name="Grigoriev I.V."/>
            <person name="O'Malley M.A."/>
        </authorList>
    </citation>
    <scope>NUCLEOTIDE SEQUENCE [LARGE SCALE GENOMIC DNA]</scope>
    <source>
        <strain evidence="1 2">G1</strain>
    </source>
</reference>
<name>A0A1Y1ZZH5_9FUNG</name>
<keyword evidence="2" id="KW-1185">Reference proteome</keyword>
<dbReference type="EMBL" id="MCOG01000338">
    <property type="protein sequence ID" value="ORY15662.1"/>
    <property type="molecule type" value="Genomic_DNA"/>
</dbReference>
<dbReference type="OrthoDB" id="10403322at2759"/>
<gene>
    <name evidence="1" type="ORF">LY90DRAFT_708474</name>
</gene>
<dbReference type="AlphaFoldDB" id="A0A1Y1ZZH5"/>
<dbReference type="Proteomes" id="UP000193920">
    <property type="component" value="Unassembled WGS sequence"/>
</dbReference>
<sequence>MIKKIIEKYSNITDLSNYLGITYKETIKYLKQFTLFSSEGRVIPNQNGKLCQKISLYNEGKWEDISNEYKLIPDEMKEIANLLNYYNNDKKNKNLKVAAQYLIEIYFDNIGDDQAKIDFPNTFLKKDDITLNVIYDKKTRKDITEFGKKFGEESISSLLNNENVVNDIITGELTDEKYDNLKKLENEYSKKDIKYILSNPELIKKSINEMNTNSYSISRTLSINKKIEIVENITSHDTNNDVNELIFSIPSSPVSIISSSPVSIISSSSVSSNSSSSSTIKNDKERVCVSFSRSMVSEQRSYYADTFNAVMEYGDDFDFNNPINKRTGLCGEAYIYKFLKQTGEFKSVTWNSLLNGRGNGQLLEYKGDVYHIVENGSHYDILCETFDGCKKYIEVKSTVGEFGNKVPFYINEYVLAVVFNVMNNPDHFFMTLKSDNL</sequence>
<evidence type="ECO:0000313" key="2">
    <source>
        <dbReference type="Proteomes" id="UP000193920"/>
    </source>
</evidence>
<comment type="caution">
    <text evidence="1">The sequence shown here is derived from an EMBL/GenBank/DDBJ whole genome shotgun (WGS) entry which is preliminary data.</text>
</comment>
<protein>
    <recommendedName>
        <fullName evidence="3">Protein NO VEIN C-terminal domain-containing protein</fullName>
    </recommendedName>
</protein>
<evidence type="ECO:0000313" key="1">
    <source>
        <dbReference type="EMBL" id="ORY15662.1"/>
    </source>
</evidence>
<accession>A0A1Y1ZZH5</accession>
<proteinExistence type="predicted"/>